<keyword evidence="2 9" id="KW-0820">tRNA-binding</keyword>
<evidence type="ECO:0000313" key="14">
    <source>
        <dbReference type="EMBL" id="KTD22434.1"/>
    </source>
</evidence>
<evidence type="ECO:0000256" key="6">
    <source>
        <dbReference type="ARBA" id="ARBA00022857"/>
    </source>
</evidence>
<comment type="cofactor">
    <cofactor evidence="1 9 10 12">
        <name>FMN</name>
        <dbReference type="ChEBI" id="CHEBI:58210"/>
    </cofactor>
</comment>
<dbReference type="STRING" id="45068.Llon_0652"/>
<evidence type="ECO:0000256" key="5">
    <source>
        <dbReference type="ARBA" id="ARBA00022694"/>
    </source>
</evidence>
<keyword evidence="3 9" id="KW-0285">Flavoprotein</keyword>
<evidence type="ECO:0000256" key="3">
    <source>
        <dbReference type="ARBA" id="ARBA00022630"/>
    </source>
</evidence>
<comment type="catalytic activity">
    <reaction evidence="9">
        <text>5,6-dihydrouridine(20a) in tRNA + NADP(+) = uridine(20a) in tRNA + NADPH + H(+)</text>
        <dbReference type="Rhea" id="RHEA:53344"/>
        <dbReference type="Rhea" id="RHEA-COMP:13535"/>
        <dbReference type="Rhea" id="RHEA-COMP:13536"/>
        <dbReference type="ChEBI" id="CHEBI:15378"/>
        <dbReference type="ChEBI" id="CHEBI:57783"/>
        <dbReference type="ChEBI" id="CHEBI:58349"/>
        <dbReference type="ChEBI" id="CHEBI:65315"/>
        <dbReference type="ChEBI" id="CHEBI:74443"/>
    </reaction>
</comment>
<feature type="binding site" evidence="9 12">
    <location>
        <position position="65"/>
    </location>
    <ligand>
        <name>FMN</name>
        <dbReference type="ChEBI" id="CHEBI:58210"/>
    </ligand>
</feature>
<comment type="catalytic activity">
    <reaction evidence="9">
        <text>5,6-dihydrouridine(20) in tRNA + NAD(+) = uridine(20) in tRNA + NADH + H(+)</text>
        <dbReference type="Rhea" id="RHEA:53340"/>
        <dbReference type="Rhea" id="RHEA-COMP:13533"/>
        <dbReference type="Rhea" id="RHEA-COMP:13534"/>
        <dbReference type="ChEBI" id="CHEBI:15378"/>
        <dbReference type="ChEBI" id="CHEBI:57540"/>
        <dbReference type="ChEBI" id="CHEBI:57945"/>
        <dbReference type="ChEBI" id="CHEBI:65315"/>
        <dbReference type="ChEBI" id="CHEBI:74443"/>
        <dbReference type="EC" id="1.3.1.91"/>
    </reaction>
</comment>
<dbReference type="InterPro" id="IPR013785">
    <property type="entry name" value="Aldolase_TIM"/>
</dbReference>
<dbReference type="GO" id="GO:0102266">
    <property type="term" value="F:tRNA-dihydrouridine20a synthase activity"/>
    <property type="evidence" value="ECO:0007669"/>
    <property type="project" value="RHEA"/>
</dbReference>
<feature type="active site" description="Proton donor" evidence="9 11">
    <location>
        <position position="95"/>
    </location>
</feature>
<comment type="similarity">
    <text evidence="9">Belongs to the Dus family. DusA subfamily.</text>
</comment>
<comment type="similarity">
    <text evidence="10">Belongs to the dus family.</text>
</comment>
<dbReference type="SUPFAM" id="SSF51395">
    <property type="entry name" value="FMN-linked oxidoreductases"/>
    <property type="match status" value="1"/>
</dbReference>
<feature type="site" description="Interacts with tRNA" evidence="9">
    <location>
        <position position="181"/>
    </location>
</feature>
<evidence type="ECO:0000256" key="1">
    <source>
        <dbReference type="ARBA" id="ARBA00001917"/>
    </source>
</evidence>
<reference evidence="14 15" key="1">
    <citation type="submission" date="2015-11" db="EMBL/GenBank/DDBJ databases">
        <title>Genomic analysis of 38 Legionella species identifies large and diverse effector repertoires.</title>
        <authorList>
            <person name="Burstein D."/>
            <person name="Amaro F."/>
            <person name="Zusman T."/>
            <person name="Lifshitz Z."/>
            <person name="Cohen O."/>
            <person name="Gilbert J.A."/>
            <person name="Pupko T."/>
            <person name="Shuman H.A."/>
            <person name="Segal G."/>
        </authorList>
    </citation>
    <scope>NUCLEOTIDE SEQUENCE [LARGE SCALE GENOMIC DNA]</scope>
    <source>
        <strain evidence="14 15">ATCC 49505</strain>
    </source>
</reference>
<comment type="catalytic activity">
    <reaction evidence="9">
        <text>5,6-dihydrouridine(20a) in tRNA + NAD(+) = uridine(20a) in tRNA + NADH + H(+)</text>
        <dbReference type="Rhea" id="RHEA:53348"/>
        <dbReference type="Rhea" id="RHEA-COMP:13535"/>
        <dbReference type="Rhea" id="RHEA-COMP:13536"/>
        <dbReference type="ChEBI" id="CHEBI:15378"/>
        <dbReference type="ChEBI" id="CHEBI:57540"/>
        <dbReference type="ChEBI" id="CHEBI:57945"/>
        <dbReference type="ChEBI" id="CHEBI:65315"/>
        <dbReference type="ChEBI" id="CHEBI:74443"/>
    </reaction>
</comment>
<dbReference type="GO" id="GO:0000049">
    <property type="term" value="F:tRNA binding"/>
    <property type="evidence" value="ECO:0007669"/>
    <property type="project" value="UniProtKB-UniRule"/>
</dbReference>
<organism evidence="14 15">
    <name type="scientific">Legionella londiniensis</name>
    <dbReference type="NCBI Taxonomy" id="45068"/>
    <lineage>
        <taxon>Bacteria</taxon>
        <taxon>Pseudomonadati</taxon>
        <taxon>Pseudomonadota</taxon>
        <taxon>Gammaproteobacteria</taxon>
        <taxon>Legionellales</taxon>
        <taxon>Legionellaceae</taxon>
        <taxon>Legionella</taxon>
    </lineage>
</organism>
<dbReference type="Proteomes" id="UP000054997">
    <property type="component" value="Unassembled WGS sequence"/>
</dbReference>
<dbReference type="InterPro" id="IPR018517">
    <property type="entry name" value="tRNA_hU_synthase_CS"/>
</dbReference>
<dbReference type="PANTHER" id="PTHR42907">
    <property type="entry name" value="FMN-LINKED OXIDOREDUCTASES SUPERFAMILY PROTEIN"/>
    <property type="match status" value="1"/>
</dbReference>
<feature type="site" description="Interacts with tRNA; defines subfamily-specific binding signature" evidence="9">
    <location>
        <position position="178"/>
    </location>
</feature>
<evidence type="ECO:0000256" key="10">
    <source>
        <dbReference type="PIRNR" id="PIRNR006621"/>
    </source>
</evidence>
<evidence type="ECO:0000256" key="11">
    <source>
        <dbReference type="PIRSR" id="PIRSR006621-1"/>
    </source>
</evidence>
<evidence type="ECO:0000256" key="2">
    <source>
        <dbReference type="ARBA" id="ARBA00022555"/>
    </source>
</evidence>
<comment type="catalytic activity">
    <reaction evidence="9">
        <text>5,6-dihydrouridine(20) in tRNA + NADP(+) = uridine(20) in tRNA + NADPH + H(+)</text>
        <dbReference type="Rhea" id="RHEA:53336"/>
        <dbReference type="Rhea" id="RHEA-COMP:13533"/>
        <dbReference type="Rhea" id="RHEA-COMP:13534"/>
        <dbReference type="ChEBI" id="CHEBI:15378"/>
        <dbReference type="ChEBI" id="CHEBI:57783"/>
        <dbReference type="ChEBI" id="CHEBI:58349"/>
        <dbReference type="ChEBI" id="CHEBI:65315"/>
        <dbReference type="ChEBI" id="CHEBI:74443"/>
        <dbReference type="EC" id="1.3.1.91"/>
    </reaction>
</comment>
<evidence type="ECO:0000259" key="13">
    <source>
        <dbReference type="Pfam" id="PF01207"/>
    </source>
</evidence>
<dbReference type="PIRSF" id="PIRSF006621">
    <property type="entry name" value="Dus"/>
    <property type="match status" value="1"/>
</dbReference>
<name>A0A0W0VQK4_9GAMM</name>
<dbReference type="RefSeq" id="WP_174221660.1">
    <property type="nucleotide sequence ID" value="NZ_CAAAHZ010000007.1"/>
</dbReference>
<dbReference type="AlphaFoldDB" id="A0A0W0VQK4"/>
<dbReference type="PROSITE" id="PS01136">
    <property type="entry name" value="UPF0034"/>
    <property type="match status" value="1"/>
</dbReference>
<dbReference type="EC" id="1.3.1.91" evidence="9"/>
<evidence type="ECO:0000256" key="12">
    <source>
        <dbReference type="PIRSR" id="PIRSR006621-2"/>
    </source>
</evidence>
<dbReference type="GO" id="GO:0050660">
    <property type="term" value="F:flavin adenine dinucleotide binding"/>
    <property type="evidence" value="ECO:0007669"/>
    <property type="project" value="InterPro"/>
</dbReference>
<evidence type="ECO:0000313" key="15">
    <source>
        <dbReference type="Proteomes" id="UP000054997"/>
    </source>
</evidence>
<dbReference type="CDD" id="cd02801">
    <property type="entry name" value="DUS_like_FMN"/>
    <property type="match status" value="1"/>
</dbReference>
<feature type="binding site" evidence="9 12">
    <location>
        <position position="134"/>
    </location>
    <ligand>
        <name>FMN</name>
        <dbReference type="ChEBI" id="CHEBI:58210"/>
    </ligand>
</feature>
<feature type="binding site" evidence="9 12">
    <location>
        <position position="166"/>
    </location>
    <ligand>
        <name>FMN</name>
        <dbReference type="ChEBI" id="CHEBI:58210"/>
    </ligand>
</feature>
<feature type="domain" description="DUS-like FMN-binding" evidence="13">
    <location>
        <begin position="11"/>
        <end position="307"/>
    </location>
</feature>
<protein>
    <recommendedName>
        <fullName evidence="9">tRNA-dihydrouridine(20/20a) synthase</fullName>
        <ecNumber evidence="9">1.3.1.91</ecNumber>
    </recommendedName>
    <alternativeName>
        <fullName evidence="9">U20-specific dihydrouridine synthase</fullName>
        <shortName evidence="9">U20-specific Dus</shortName>
    </alternativeName>
    <alternativeName>
        <fullName evidence="9">tRNA-dihydrouridine synthase A</fullName>
    </alternativeName>
</protein>
<keyword evidence="7 9" id="KW-0694">RNA-binding</keyword>
<keyword evidence="8 9" id="KW-0560">Oxidoreductase</keyword>
<dbReference type="Pfam" id="PF01207">
    <property type="entry name" value="Dus"/>
    <property type="match status" value="1"/>
</dbReference>
<dbReference type="EMBL" id="LNYK01000010">
    <property type="protein sequence ID" value="KTD22434.1"/>
    <property type="molecule type" value="Genomic_DNA"/>
</dbReference>
<dbReference type="NCBIfam" id="NF008774">
    <property type="entry name" value="PRK11815.1"/>
    <property type="match status" value="1"/>
</dbReference>
<accession>A0A0W0VQK4</accession>
<evidence type="ECO:0000256" key="9">
    <source>
        <dbReference type="HAMAP-Rule" id="MF_02041"/>
    </source>
</evidence>
<keyword evidence="5 9" id="KW-0819">tRNA processing</keyword>
<keyword evidence="4 9" id="KW-0288">FMN</keyword>
<keyword evidence="15" id="KW-1185">Reference proteome</keyword>
<dbReference type="Gene3D" id="1.20.120.1460">
    <property type="match status" value="1"/>
</dbReference>
<dbReference type="PATRIC" id="fig|45068.5.peg.699"/>
<proteinExistence type="inferred from homology"/>
<sequence length="335" mass="37209">MIHSSVEKLAIAPMIDWTDTFFRRLMRILAPNALLYTEMQTTGAVFNNPERALQFSKFEKPLALQLGGSDPDALARCAQIAEEMGFDEINLNLGCPSFRVQAGRFGACLMAEPALVAKCIEKMKSVTRIPITAKTRIGIDKEDSYDFFSSFVKHLINAGVDKLIVHARKAWLKGLNPKQNRTIPPLHYNFVYQIKKEIGRIPVIINGNITEVQEIQTHLAHVDGVMIGRLACQNPYGIATIHQALYPKSSLPGRSSVLSQYLQNVSDALTKGGSVNAFLKPLYGLAHGLPGAKIWKEKLMSIQRTRNLHELDEVFSVLRLLEANTSSLGLSIPED</sequence>
<dbReference type="GO" id="GO:0102264">
    <property type="term" value="F:tRNA-dihydrouridine20 synthase activity"/>
    <property type="evidence" value="ECO:0007669"/>
    <property type="project" value="UniProtKB-EC"/>
</dbReference>
<comment type="function">
    <text evidence="9">Catalyzes the synthesis of 5,6-dihydrouridine (D), a modified base found in the D-loop of most tRNAs, via the reduction of the C5-C6 double bond in target uridines. Specifically modifies U20 and U20a in tRNAs.</text>
</comment>
<evidence type="ECO:0000256" key="7">
    <source>
        <dbReference type="ARBA" id="ARBA00022884"/>
    </source>
</evidence>
<dbReference type="HAMAP" id="MF_02041">
    <property type="entry name" value="DusA_subfam"/>
    <property type="match status" value="1"/>
</dbReference>
<evidence type="ECO:0000256" key="4">
    <source>
        <dbReference type="ARBA" id="ARBA00022643"/>
    </source>
</evidence>
<keyword evidence="6 9" id="KW-0521">NADP</keyword>
<feature type="site" description="Interacts with tRNA" evidence="9">
    <location>
        <position position="92"/>
    </location>
</feature>
<comment type="caution">
    <text evidence="14">The sequence shown here is derived from an EMBL/GenBank/DDBJ whole genome shotgun (WGS) entry which is preliminary data.</text>
</comment>
<dbReference type="InterPro" id="IPR001269">
    <property type="entry name" value="DUS_fam"/>
</dbReference>
<feature type="binding site" evidence="9 12">
    <location>
        <begin position="228"/>
        <end position="229"/>
    </location>
    <ligand>
        <name>FMN</name>
        <dbReference type="ChEBI" id="CHEBI:58210"/>
    </ligand>
</feature>
<comment type="caution">
    <text evidence="9">Lacks conserved residue(s) required for the propagation of feature annotation.</text>
</comment>
<keyword evidence="12" id="KW-0547">Nucleotide-binding</keyword>
<dbReference type="InterPro" id="IPR035587">
    <property type="entry name" value="DUS-like_FMN-bd"/>
</dbReference>
<evidence type="ECO:0000256" key="8">
    <source>
        <dbReference type="ARBA" id="ARBA00023002"/>
    </source>
</evidence>
<dbReference type="Gene3D" id="3.20.20.70">
    <property type="entry name" value="Aldolase class I"/>
    <property type="match status" value="1"/>
</dbReference>
<dbReference type="InterPro" id="IPR004653">
    <property type="entry name" value="DusA"/>
</dbReference>
<gene>
    <name evidence="9" type="primary">dusA</name>
    <name evidence="14" type="ORF">Llon_0652</name>
</gene>
<dbReference type="PANTHER" id="PTHR42907:SF1">
    <property type="entry name" value="FMN-LINKED OXIDOREDUCTASES SUPERFAMILY PROTEIN"/>
    <property type="match status" value="1"/>
</dbReference>
<dbReference type="GO" id="GO:0010181">
    <property type="term" value="F:FMN binding"/>
    <property type="evidence" value="ECO:0007669"/>
    <property type="project" value="UniProtKB-UniRule"/>
</dbReference>